<evidence type="ECO:0000259" key="14">
    <source>
        <dbReference type="Pfam" id="PF20501"/>
    </source>
</evidence>
<dbReference type="Pfam" id="PF13244">
    <property type="entry name" value="MbhD"/>
    <property type="match status" value="1"/>
</dbReference>
<name>A0A1G6R7F4_9GAMM</name>
<feature type="domain" description="Na+/H+ antiporter MnhB subunit-related protein" evidence="12">
    <location>
        <begin position="778"/>
        <end position="895"/>
    </location>
</feature>
<dbReference type="EMBL" id="FMZQ01000009">
    <property type="protein sequence ID" value="SDD00224.1"/>
    <property type="molecule type" value="Genomic_DNA"/>
</dbReference>
<protein>
    <submittedName>
        <fullName evidence="15">Multisubunit sodium/proton antiporter, MrpA subunit</fullName>
    </submittedName>
</protein>
<dbReference type="InterPro" id="IPR001516">
    <property type="entry name" value="Proton_antipo_N"/>
</dbReference>
<gene>
    <name evidence="15" type="ORF">SAMN05216576_10986</name>
</gene>
<reference evidence="16" key="1">
    <citation type="submission" date="2016-10" db="EMBL/GenBank/DDBJ databases">
        <authorList>
            <person name="Varghese N."/>
            <person name="Submissions S."/>
        </authorList>
    </citation>
    <scope>NUCLEOTIDE SEQUENCE [LARGE SCALE GENOMIC DNA]</scope>
    <source>
        <strain evidence="16">DSM 26382</strain>
    </source>
</reference>
<evidence type="ECO:0000256" key="3">
    <source>
        <dbReference type="ARBA" id="ARBA00022449"/>
    </source>
</evidence>
<dbReference type="PANTHER" id="PTHR43373">
    <property type="entry name" value="NA(+)/H(+) ANTIPORTER SUBUNIT"/>
    <property type="match status" value="1"/>
</dbReference>
<feature type="domain" description="MrpA C-terminal/MbhE" evidence="14">
    <location>
        <begin position="678"/>
        <end position="763"/>
    </location>
</feature>
<proteinExistence type="predicted"/>
<comment type="subcellular location">
    <subcellularLocation>
        <location evidence="1">Cell membrane</location>
        <topology evidence="1">Multi-pass membrane protein</topology>
    </subcellularLocation>
    <subcellularLocation>
        <location evidence="9">Membrane</location>
        <topology evidence="9">Multi-pass membrane protein</topology>
    </subcellularLocation>
</comment>
<feature type="domain" description="MrpA C-terminal/MbhD" evidence="13">
    <location>
        <begin position="602"/>
        <end position="666"/>
    </location>
</feature>
<dbReference type="Proteomes" id="UP000199467">
    <property type="component" value="Unassembled WGS sequence"/>
</dbReference>
<evidence type="ECO:0000313" key="15">
    <source>
        <dbReference type="EMBL" id="SDD00224.1"/>
    </source>
</evidence>
<keyword evidence="5 9" id="KW-0812">Transmembrane</keyword>
<keyword evidence="6" id="KW-1133">Transmembrane helix</keyword>
<keyword evidence="4" id="KW-1003">Cell membrane</keyword>
<dbReference type="Pfam" id="PF20501">
    <property type="entry name" value="MbhE"/>
    <property type="match status" value="1"/>
</dbReference>
<evidence type="ECO:0000259" key="11">
    <source>
        <dbReference type="Pfam" id="PF00662"/>
    </source>
</evidence>
<feature type="domain" description="NADH-Ubiquinone oxidoreductase (complex I) chain 5 N-terminal" evidence="11">
    <location>
        <begin position="61"/>
        <end position="107"/>
    </location>
</feature>
<sequence length="906" mass="95393">MLYLLSLIALAAIMAPGLTRLLGARTGWLLMLAPLTAFVWFVQQIPLIAGGGAVMQSLSWIPALGINLSLRLDGLSLVFALLISGIGSLIVPYAGSYLSSHAHLGRFHAYLLVFMLAMLGLVLADDLVAMFVFWELTSIASFLLISFQHDKAVSRRAALQALLITGGGGLALLAGLILLGGATGNWQFSDLSAEQIEGHVLLPAIIALVLLGCFTKSAQVPFHLWLPNAMNAPTPVSAYLHSATMVKAGIYLLARLNPVLGGSVGWGTLLITFGAATAVLGAFLAFRQTDLKRLLAYTTVTVLGQLTMLIGTNTSYGLQAFVLYLVAHSLYKGALFMAVGAIDHATGTRELARLGGLIRFMPLTGAAVALAAFSNAGLPPFFGFIAKEFKYTGLIEMGHIGWAVTLVMILTNALLFAAAGLVFLQTFLGKRGDYPRTPHEVGLPMWLGPMLLAIGGFLLGAWNAWPETWLVNNAVQAVARGPVDVHLYLWGGITPALVASLLTVSLGVLFYVMRDRVRQALDRANAAWNVSGDLLWDRLLKRVFHFAGLLAARFQHGSLRQHLVLLALAVGGLLAVGLLPALPQLLQGSYSPISPLGLAGCLLALAGGVAAAFLPGRLTLLAALGACGLGLALVFVSVNAPDVAMTQLMVETLSLIFLALVFRKMPTVPTSGARAPWKRRLHASVAILFGLSVTGTLLLAVSLPLPGEIAQWYQANSLPGGHGHNVVNVILVDFRAFDTLGEILVVALSALAAASLLGTGRRFGNEHSGEDAFTSPLLRQGLRPLAWLMMAASLLVLWRGHNLPGGGFIGGLVAACGLILLVLTYGHGQIRRVLPVAPAQLIGIGLGCAAGAGILGLIAGSAFLTGLWTFPGGLPLGTPLLFDIGVFLTVFGSALHMIDKLTGVRQ</sequence>
<keyword evidence="3" id="KW-0050">Antiport</keyword>
<keyword evidence="7" id="KW-0406">Ion transport</keyword>
<keyword evidence="2" id="KW-0813">Transport</keyword>
<dbReference type="GO" id="GO:0006811">
    <property type="term" value="P:monoatomic ion transport"/>
    <property type="evidence" value="ECO:0007669"/>
    <property type="project" value="UniProtKB-KW"/>
</dbReference>
<evidence type="ECO:0000256" key="1">
    <source>
        <dbReference type="ARBA" id="ARBA00004651"/>
    </source>
</evidence>
<evidence type="ECO:0000256" key="5">
    <source>
        <dbReference type="ARBA" id="ARBA00022692"/>
    </source>
</evidence>
<evidence type="ECO:0000256" key="8">
    <source>
        <dbReference type="ARBA" id="ARBA00023136"/>
    </source>
</evidence>
<dbReference type="GO" id="GO:0015297">
    <property type="term" value="F:antiporter activity"/>
    <property type="evidence" value="ECO:0007669"/>
    <property type="project" value="UniProtKB-KW"/>
</dbReference>
<evidence type="ECO:0000256" key="2">
    <source>
        <dbReference type="ARBA" id="ARBA00022448"/>
    </source>
</evidence>
<dbReference type="Pfam" id="PF00662">
    <property type="entry name" value="Proton_antipo_N"/>
    <property type="match status" value="1"/>
</dbReference>
<evidence type="ECO:0000256" key="4">
    <source>
        <dbReference type="ARBA" id="ARBA00022475"/>
    </source>
</evidence>
<evidence type="ECO:0000259" key="10">
    <source>
        <dbReference type="Pfam" id="PF00361"/>
    </source>
</evidence>
<dbReference type="InterPro" id="IPR001750">
    <property type="entry name" value="ND/Mrp_TM"/>
</dbReference>
<dbReference type="PANTHER" id="PTHR43373:SF1">
    <property type="entry name" value="NA(+)_H(+) ANTIPORTER SUBUNIT A"/>
    <property type="match status" value="1"/>
</dbReference>
<evidence type="ECO:0000256" key="9">
    <source>
        <dbReference type="RuleBase" id="RU000320"/>
    </source>
</evidence>
<dbReference type="AlphaFoldDB" id="A0A1G6R7F4"/>
<organism evidence="15 16">
    <name type="scientific">Ectopseudomonas chengduensis</name>
    <dbReference type="NCBI Taxonomy" id="489632"/>
    <lineage>
        <taxon>Bacteria</taxon>
        <taxon>Pseudomonadati</taxon>
        <taxon>Pseudomonadota</taxon>
        <taxon>Gammaproteobacteria</taxon>
        <taxon>Pseudomonadales</taxon>
        <taxon>Pseudomonadaceae</taxon>
        <taxon>Ectopseudomonas</taxon>
    </lineage>
</organism>
<feature type="domain" description="NADH:quinone oxidoreductase/Mrp antiporter transmembrane" evidence="10">
    <location>
        <begin position="124"/>
        <end position="405"/>
    </location>
</feature>
<dbReference type="InterPro" id="IPR050616">
    <property type="entry name" value="CPA3_Na-H_Antiporter_A"/>
</dbReference>
<keyword evidence="8" id="KW-0472">Membrane</keyword>
<evidence type="ECO:0000256" key="7">
    <source>
        <dbReference type="ARBA" id="ARBA00023065"/>
    </source>
</evidence>
<dbReference type="RefSeq" id="WP_017677806.1">
    <property type="nucleotide sequence ID" value="NZ_FMZQ01000009.1"/>
</dbReference>
<keyword evidence="16" id="KW-1185">Reference proteome</keyword>
<dbReference type="InterPro" id="IPR007182">
    <property type="entry name" value="MnhB"/>
</dbReference>
<dbReference type="InterPro" id="IPR046806">
    <property type="entry name" value="MrpA_C/MbhE"/>
</dbReference>
<dbReference type="GO" id="GO:0005886">
    <property type="term" value="C:plasma membrane"/>
    <property type="evidence" value="ECO:0007669"/>
    <property type="project" value="UniProtKB-SubCell"/>
</dbReference>
<evidence type="ECO:0000256" key="6">
    <source>
        <dbReference type="ARBA" id="ARBA00022989"/>
    </source>
</evidence>
<evidence type="ECO:0000313" key="16">
    <source>
        <dbReference type="Proteomes" id="UP000199467"/>
    </source>
</evidence>
<dbReference type="Pfam" id="PF00361">
    <property type="entry name" value="Proton_antipo_M"/>
    <property type="match status" value="1"/>
</dbReference>
<dbReference type="InterPro" id="IPR025383">
    <property type="entry name" value="MrpA_C/MbhD"/>
</dbReference>
<dbReference type="PRINTS" id="PR01434">
    <property type="entry name" value="NADHDHGNASE5"/>
</dbReference>
<accession>A0A1G6R7F4</accession>
<evidence type="ECO:0000259" key="13">
    <source>
        <dbReference type="Pfam" id="PF13244"/>
    </source>
</evidence>
<dbReference type="Pfam" id="PF04039">
    <property type="entry name" value="MnhB"/>
    <property type="match status" value="1"/>
</dbReference>
<evidence type="ECO:0000259" key="12">
    <source>
        <dbReference type="Pfam" id="PF04039"/>
    </source>
</evidence>